<keyword evidence="2" id="KW-1185">Reference proteome</keyword>
<comment type="caution">
    <text evidence="1">The sequence shown here is derived from an EMBL/GenBank/DDBJ whole genome shotgun (WGS) entry which is preliminary data.</text>
</comment>
<evidence type="ECO:0000313" key="2">
    <source>
        <dbReference type="Proteomes" id="UP000019275"/>
    </source>
</evidence>
<proteinExistence type="predicted"/>
<name>A0ABN0RJ89_9FLAO</name>
<gene>
    <name evidence="1" type="ORF">KLA_17434</name>
</gene>
<evidence type="ECO:0000313" key="1">
    <source>
        <dbReference type="EMBL" id="EWH08869.1"/>
    </source>
</evidence>
<accession>A0ABN0RJ89</accession>
<protein>
    <submittedName>
        <fullName evidence="1">Uncharacterized protein</fullName>
    </submittedName>
</protein>
<reference evidence="1 2" key="1">
    <citation type="journal article" date="2014" name="Genome Announc.">
        <title>Draft Genome Sequence of the Carrageenan-Degrading Bacterium Cellulophaga sp. Strain KL-A, Isolated from Decaying Marine Algae.</title>
        <authorList>
            <person name="Shan D."/>
            <person name="Ying J."/>
            <person name="Li X."/>
            <person name="Gao Z."/>
            <person name="Wei G."/>
            <person name="Shao Z."/>
        </authorList>
    </citation>
    <scope>NUCLEOTIDE SEQUENCE [LARGE SCALE GENOMIC DNA]</scope>
    <source>
        <strain evidence="1 2">KL-A</strain>
    </source>
</reference>
<sequence>MQKLTLILILLFGFDLYCQESDYRPIAESDISVQYEKIIDTVNIKKSRIALKWKILEPEIKEKIRNNISEKKKDIESDTSNLTQIYYFGKKENVGLKINGILLKPTSALPEYYNKSIYGDSIFKINLGTIPRYSEIKGAELIFKNLQRSAKLHLDPKYSLIHIEVEHIEDLTEIIKQEKEFEQNIKELEESGKEPEIPDIIEVLESEVVLIMHKTPKRKHSW</sequence>
<dbReference type="Proteomes" id="UP000019275">
    <property type="component" value="Unassembled WGS sequence"/>
</dbReference>
<dbReference type="RefSeq" id="WP_034647461.1">
    <property type="nucleotide sequence ID" value="NZ_ARZX01000083.1"/>
</dbReference>
<organism evidence="1 2">
    <name type="scientific">Cellulophaga geojensis KL-A</name>
    <dbReference type="NCBI Taxonomy" id="1328323"/>
    <lineage>
        <taxon>Bacteria</taxon>
        <taxon>Pseudomonadati</taxon>
        <taxon>Bacteroidota</taxon>
        <taxon>Flavobacteriia</taxon>
        <taxon>Flavobacteriales</taxon>
        <taxon>Flavobacteriaceae</taxon>
        <taxon>Cellulophaga</taxon>
    </lineage>
</organism>
<dbReference type="EMBL" id="ARZX01000083">
    <property type="protein sequence ID" value="EWH08869.1"/>
    <property type="molecule type" value="Genomic_DNA"/>
</dbReference>